<dbReference type="OrthoDB" id="4564350at2"/>
<dbReference type="EMBL" id="FO117623">
    <property type="protein sequence ID" value="CCG03663.1"/>
    <property type="molecule type" value="Genomic_DNA"/>
</dbReference>
<dbReference type="RefSeq" id="WP_014376546.1">
    <property type="nucleotide sequence ID" value="NC_016943.1"/>
</dbReference>
<name>H6RKP7_BLASD</name>
<dbReference type="AlphaFoldDB" id="H6RKP7"/>
<dbReference type="InterPro" id="IPR046177">
    <property type="entry name" value="DUF6186"/>
</dbReference>
<keyword evidence="1" id="KW-1133">Transmembrane helix</keyword>
<dbReference type="Pfam" id="PF19684">
    <property type="entry name" value="DUF6186"/>
    <property type="match status" value="1"/>
</dbReference>
<dbReference type="HOGENOM" id="CLU_205103_0_0_11"/>
<gene>
    <name evidence="2" type="ordered locus">BLASA_2792</name>
</gene>
<evidence type="ECO:0000256" key="1">
    <source>
        <dbReference type="SAM" id="Phobius"/>
    </source>
</evidence>
<dbReference type="Proteomes" id="UP000007517">
    <property type="component" value="Chromosome"/>
</dbReference>
<keyword evidence="1" id="KW-0472">Membrane</keyword>
<proteinExistence type="predicted"/>
<reference evidence="2 3" key="1">
    <citation type="journal article" date="2012" name="J. Bacteriol.">
        <title>Genome Sequence of Blastococcus saxobsidens DD2, a Stone-Inhabiting Bacterium.</title>
        <authorList>
            <person name="Chouaia B."/>
            <person name="Crotti E."/>
            <person name="Brusetti L."/>
            <person name="Daffonchio D."/>
            <person name="Essoussi I."/>
            <person name="Nouioui I."/>
            <person name="Sbissi I."/>
            <person name="Ghodhbane-Gtari F."/>
            <person name="Gtari M."/>
            <person name="Vacherie B."/>
            <person name="Barbe V."/>
            <person name="Medigue C."/>
            <person name="Gury J."/>
            <person name="Pujic P."/>
            <person name="Normand P."/>
        </authorList>
    </citation>
    <scope>NUCLEOTIDE SEQUENCE [LARGE SCALE GENOMIC DNA]</scope>
    <source>
        <strain evidence="2 3">DD2</strain>
    </source>
</reference>
<keyword evidence="3" id="KW-1185">Reference proteome</keyword>
<keyword evidence="1" id="KW-0812">Transmembrane</keyword>
<reference evidence="3" key="2">
    <citation type="submission" date="2012-02" db="EMBL/GenBank/DDBJ databases">
        <title>Complete genome sequence of Blastococcus saxobsidens strain DD2.</title>
        <authorList>
            <person name="Genoscope."/>
        </authorList>
    </citation>
    <scope>NUCLEOTIDE SEQUENCE [LARGE SCALE GENOMIC DNA]</scope>
    <source>
        <strain evidence="3">DD2</strain>
    </source>
</reference>
<organism evidence="2 3">
    <name type="scientific">Blastococcus saxobsidens (strain DD2)</name>
    <dbReference type="NCBI Taxonomy" id="1146883"/>
    <lineage>
        <taxon>Bacteria</taxon>
        <taxon>Bacillati</taxon>
        <taxon>Actinomycetota</taxon>
        <taxon>Actinomycetes</taxon>
        <taxon>Geodermatophilales</taxon>
        <taxon>Geodermatophilaceae</taxon>
        <taxon>Blastococcus</taxon>
    </lineage>
</organism>
<protein>
    <submittedName>
        <fullName evidence="2">Uncharacterized protein</fullName>
    </submittedName>
</protein>
<dbReference type="KEGG" id="bsd:BLASA_2792"/>
<evidence type="ECO:0000313" key="3">
    <source>
        <dbReference type="Proteomes" id="UP000007517"/>
    </source>
</evidence>
<evidence type="ECO:0000313" key="2">
    <source>
        <dbReference type="EMBL" id="CCG03663.1"/>
    </source>
</evidence>
<accession>H6RKP7</accession>
<dbReference type="STRING" id="1146883.BLASA_2792"/>
<sequence length="65" mass="6693">MSGTATSITGFTVLALLATVIEVRARRGTGPVTAADAVAAAMRTTPGRLAVLAAWVWLGVHFLAR</sequence>
<feature type="transmembrane region" description="Helical" evidence="1">
    <location>
        <begin position="49"/>
        <end position="64"/>
    </location>
</feature>